<dbReference type="GO" id="GO:0015031">
    <property type="term" value="P:protein transport"/>
    <property type="evidence" value="ECO:0007669"/>
    <property type="project" value="UniProtKB-KW"/>
</dbReference>
<feature type="transmembrane region" description="Helical" evidence="13">
    <location>
        <begin position="54"/>
        <end position="72"/>
    </location>
</feature>
<evidence type="ECO:0000313" key="14">
    <source>
        <dbReference type="EMBL" id="WZN65770.1"/>
    </source>
</evidence>
<protein>
    <recommendedName>
        <fullName evidence="16">Nucleoporin protein Ndc1-Nup</fullName>
    </recommendedName>
</protein>
<dbReference type="GO" id="GO:0006999">
    <property type="term" value="P:nuclear pore organization"/>
    <property type="evidence" value="ECO:0007669"/>
    <property type="project" value="TreeGrafter"/>
</dbReference>
<keyword evidence="10" id="KW-0906">Nuclear pore complex</keyword>
<comment type="similarity">
    <text evidence="3">Belongs to the NDC1 family.</text>
</comment>
<evidence type="ECO:0000256" key="10">
    <source>
        <dbReference type="ARBA" id="ARBA00023132"/>
    </source>
</evidence>
<evidence type="ECO:0000256" key="8">
    <source>
        <dbReference type="ARBA" id="ARBA00022989"/>
    </source>
</evidence>
<evidence type="ECO:0000256" key="7">
    <source>
        <dbReference type="ARBA" id="ARBA00022927"/>
    </source>
</evidence>
<evidence type="ECO:0000256" key="11">
    <source>
        <dbReference type="ARBA" id="ARBA00023136"/>
    </source>
</evidence>
<keyword evidence="12" id="KW-0539">Nucleus</keyword>
<dbReference type="PANTHER" id="PTHR13269">
    <property type="entry name" value="NUCLEOPORIN NDC1"/>
    <property type="match status" value="1"/>
</dbReference>
<proteinExistence type="inferred from homology"/>
<evidence type="ECO:0000256" key="6">
    <source>
        <dbReference type="ARBA" id="ARBA00022816"/>
    </source>
</evidence>
<evidence type="ECO:0000256" key="5">
    <source>
        <dbReference type="ARBA" id="ARBA00022692"/>
    </source>
</evidence>
<evidence type="ECO:0000256" key="2">
    <source>
        <dbReference type="ARBA" id="ARBA00004567"/>
    </source>
</evidence>
<dbReference type="PANTHER" id="PTHR13269:SF6">
    <property type="entry name" value="NUCLEOPORIN NDC1"/>
    <property type="match status" value="1"/>
</dbReference>
<accession>A0AAX4PHG5</accession>
<dbReference type="GO" id="GO:0031965">
    <property type="term" value="C:nuclear membrane"/>
    <property type="evidence" value="ECO:0007669"/>
    <property type="project" value="UniProtKB-SubCell"/>
</dbReference>
<evidence type="ECO:0008006" key="16">
    <source>
        <dbReference type="Google" id="ProtNLM"/>
    </source>
</evidence>
<keyword evidence="6" id="KW-0509">mRNA transport</keyword>
<name>A0AAX4PHG5_9CHLO</name>
<keyword evidence="5 13" id="KW-0812">Transmembrane</keyword>
<evidence type="ECO:0000256" key="13">
    <source>
        <dbReference type="SAM" id="Phobius"/>
    </source>
</evidence>
<organism evidence="14 15">
    <name type="scientific">Chloropicon roscoffensis</name>
    <dbReference type="NCBI Taxonomy" id="1461544"/>
    <lineage>
        <taxon>Eukaryota</taxon>
        <taxon>Viridiplantae</taxon>
        <taxon>Chlorophyta</taxon>
        <taxon>Chloropicophyceae</taxon>
        <taxon>Chloropicales</taxon>
        <taxon>Chloropicaceae</taxon>
        <taxon>Chloropicon</taxon>
    </lineage>
</organism>
<keyword evidence="7" id="KW-0653">Protein transport</keyword>
<dbReference type="InterPro" id="IPR019049">
    <property type="entry name" value="Nucleoporin_prot_Ndc1/Nup"/>
</dbReference>
<keyword evidence="4" id="KW-0813">Transport</keyword>
<keyword evidence="11 13" id="KW-0472">Membrane</keyword>
<gene>
    <name evidence="14" type="ORF">HKI87_13g73320</name>
</gene>
<dbReference type="GO" id="GO:0030674">
    <property type="term" value="F:protein-macromolecule adaptor activity"/>
    <property type="evidence" value="ECO:0007669"/>
    <property type="project" value="TreeGrafter"/>
</dbReference>
<sequence>MISPLGWWRFAGAAAAAAMLLAGYSGARLALRMCLYFLPGWRLALVDDLLLVQVFKLLPGLQALVLVYWACLGARGREGPKHAAGAEAAAFLACATLALRLAIRESDEVVGAIAVAFFVLWVAVRNQFGRSPPPFPAIEGRTRFFRVKARLSVALVDTLRTAAISAAAVTVLRVALCASSALFGSGTGVLASGLASLFDLKPLVRPATLQTCWLIHCALHATEVVATERFRFCRAGEGADVAVIGMDPLLKSMGSRDPKRGGKSMDKELAFLDACLLAEKSSNWRRALFTSAKGEHWYALTRAVHVELELLRGALVDASSRGAAAEPKTGRPVTRAALAREKTQQHRAFLTSRNIRSIAASVRDNQATFTWGTRAVTALAKACGKEDPLGVSQRHSKKPSLLDILVTMVSLHMLFASLEAQLAQASGKQSGRVPQGSRVMARVLGVNALGGETEATFTNVYAMADTLKLALYSLVKAFTADLYSLQMESIAETLSRASENSSALRDDPFTEKLPLFYPLWMEEAQLGHGTPSQHAHVLKEILLNNI</sequence>
<keyword evidence="9" id="KW-0811">Translocation</keyword>
<evidence type="ECO:0000256" key="9">
    <source>
        <dbReference type="ARBA" id="ARBA00023010"/>
    </source>
</evidence>
<dbReference type="EMBL" id="CP151513">
    <property type="protein sequence ID" value="WZN65770.1"/>
    <property type="molecule type" value="Genomic_DNA"/>
</dbReference>
<evidence type="ECO:0000256" key="12">
    <source>
        <dbReference type="ARBA" id="ARBA00023242"/>
    </source>
</evidence>
<keyword evidence="15" id="KW-1185">Reference proteome</keyword>
<evidence type="ECO:0000256" key="4">
    <source>
        <dbReference type="ARBA" id="ARBA00022448"/>
    </source>
</evidence>
<keyword evidence="8 13" id="KW-1133">Transmembrane helix</keyword>
<comment type="subcellular location">
    <subcellularLocation>
        <location evidence="1">Nucleus membrane</location>
        <topology evidence="1">Multi-pass membrane protein</topology>
    </subcellularLocation>
    <subcellularLocation>
        <location evidence="2">Nucleus</location>
        <location evidence="2">Nuclear pore complex</location>
    </subcellularLocation>
</comment>
<dbReference type="AlphaFoldDB" id="A0AAX4PHG5"/>
<evidence type="ECO:0000256" key="1">
    <source>
        <dbReference type="ARBA" id="ARBA00004232"/>
    </source>
</evidence>
<evidence type="ECO:0000256" key="3">
    <source>
        <dbReference type="ARBA" id="ARBA00005760"/>
    </source>
</evidence>
<dbReference type="Proteomes" id="UP001472866">
    <property type="component" value="Chromosome 13"/>
</dbReference>
<dbReference type="GO" id="GO:0070762">
    <property type="term" value="C:nuclear pore transmembrane ring"/>
    <property type="evidence" value="ECO:0007669"/>
    <property type="project" value="TreeGrafter"/>
</dbReference>
<reference evidence="14 15" key="1">
    <citation type="submission" date="2024-03" db="EMBL/GenBank/DDBJ databases">
        <title>Complete genome sequence of the green alga Chloropicon roscoffensis RCC1871.</title>
        <authorList>
            <person name="Lemieux C."/>
            <person name="Pombert J.-F."/>
            <person name="Otis C."/>
            <person name="Turmel M."/>
        </authorList>
    </citation>
    <scope>NUCLEOTIDE SEQUENCE [LARGE SCALE GENOMIC DNA]</scope>
    <source>
        <strain evidence="14 15">RCC1871</strain>
    </source>
</reference>
<evidence type="ECO:0000313" key="15">
    <source>
        <dbReference type="Proteomes" id="UP001472866"/>
    </source>
</evidence>
<dbReference type="GO" id="GO:0051028">
    <property type="term" value="P:mRNA transport"/>
    <property type="evidence" value="ECO:0007669"/>
    <property type="project" value="UniProtKB-KW"/>
</dbReference>